<dbReference type="EMBL" id="KQ964251">
    <property type="protein sequence ID" value="KXJ91172.1"/>
    <property type="molecule type" value="Genomic_DNA"/>
</dbReference>
<proteinExistence type="predicted"/>
<keyword evidence="1" id="KW-1133">Transmembrane helix</keyword>
<dbReference type="InParanoid" id="A0A136J1Z1"/>
<sequence length="102" mass="11506">MAWDLLLIPIYTIIYTSSFVVSMLHAYSCGRTSHAVLVLLFGPPVQGLLLSRVLFSTEQIREHKLRIVSILVLQVMVVVSVSLTHPIACCHLYIYIYSCSRP</sequence>
<evidence type="ECO:0000256" key="1">
    <source>
        <dbReference type="SAM" id="Phobius"/>
    </source>
</evidence>
<evidence type="ECO:0000313" key="2">
    <source>
        <dbReference type="EMBL" id="KXJ91172.1"/>
    </source>
</evidence>
<protein>
    <submittedName>
        <fullName evidence="2">Uncharacterized protein</fullName>
    </submittedName>
</protein>
<dbReference type="AlphaFoldDB" id="A0A136J1Z1"/>
<reference evidence="3" key="1">
    <citation type="submission" date="2016-02" db="EMBL/GenBank/DDBJ databases">
        <title>Draft genome sequence of Microdochium bolleyi, a fungal endophyte of beachgrass.</title>
        <authorList>
            <consortium name="DOE Joint Genome Institute"/>
            <person name="David A.S."/>
            <person name="May G."/>
            <person name="Haridas S."/>
            <person name="Lim J."/>
            <person name="Wang M."/>
            <person name="Labutti K."/>
            <person name="Lipzen A."/>
            <person name="Barry K."/>
            <person name="Grigoriev I.V."/>
        </authorList>
    </citation>
    <scope>NUCLEOTIDE SEQUENCE [LARGE SCALE GENOMIC DNA]</scope>
    <source>
        <strain evidence="3">J235TASD1</strain>
    </source>
</reference>
<name>A0A136J1Z1_9PEZI</name>
<organism evidence="2 3">
    <name type="scientific">Microdochium bolleyi</name>
    <dbReference type="NCBI Taxonomy" id="196109"/>
    <lineage>
        <taxon>Eukaryota</taxon>
        <taxon>Fungi</taxon>
        <taxon>Dikarya</taxon>
        <taxon>Ascomycota</taxon>
        <taxon>Pezizomycotina</taxon>
        <taxon>Sordariomycetes</taxon>
        <taxon>Xylariomycetidae</taxon>
        <taxon>Xylariales</taxon>
        <taxon>Microdochiaceae</taxon>
        <taxon>Microdochium</taxon>
    </lineage>
</organism>
<accession>A0A136J1Z1</accession>
<feature type="transmembrane region" description="Helical" evidence="1">
    <location>
        <begin position="6"/>
        <end position="24"/>
    </location>
</feature>
<keyword evidence="1" id="KW-0812">Transmembrane</keyword>
<dbReference type="Proteomes" id="UP000070501">
    <property type="component" value="Unassembled WGS sequence"/>
</dbReference>
<feature type="transmembrane region" description="Helical" evidence="1">
    <location>
        <begin position="67"/>
        <end position="96"/>
    </location>
</feature>
<keyword evidence="1" id="KW-0472">Membrane</keyword>
<keyword evidence="3" id="KW-1185">Reference proteome</keyword>
<gene>
    <name evidence="2" type="ORF">Micbo1qcDRAFT_163951</name>
</gene>
<feature type="transmembrane region" description="Helical" evidence="1">
    <location>
        <begin position="36"/>
        <end position="55"/>
    </location>
</feature>
<evidence type="ECO:0000313" key="3">
    <source>
        <dbReference type="Proteomes" id="UP000070501"/>
    </source>
</evidence>